<keyword evidence="2" id="KW-0479">Metal-binding</keyword>
<dbReference type="PANTHER" id="PTHR31251:SF160">
    <property type="entry name" value="SBP-TYPE DOMAIN-CONTAINING PROTEIN"/>
    <property type="match status" value="1"/>
</dbReference>
<gene>
    <name evidence="12" type="ORF">BVC80_1813g9</name>
</gene>
<sequence length="552" mass="60803">MESWNFGSEGKGFVLSDEFVSSTDTLSRSRTVSNGWDHKTPFNYESTMMVSGRDAIENQGVMEFGFPNIIRKQHPGNSIGGFTDGSIGSGRVSSSSSCMVTLKAFLGEQESSSRLSSSVVDSNSQDSSLIDLKLGRLTDYRDAQNSKQSKEVPVVSSLPEKRSRTTSLSSQTPFCQVLGCNKDLSSSKDYHKRHKVCDIHSKTAKVIVNGIEQRFCQQCSRFHLLADFDDGKRSCRKRLAGHNERRRKPQLDNHYSKTGKLLPSFHGSRFLEPSLPTRTSFICTEIFPRDTQHPDKYGTANWSKRVKLEDGTSYSPQSSIPITNGHMFSKSFLLPYEQRYPSFNGNVNQTASGSMSYENNRYPQDFPGPSSISQSVLRNTSSGSEDFTVYDTASTIQGVSGVSDSGCALSLLSSQSRNSSSRSSEIPMACPLIIQGNHAHYSQFSEKILGLSSEASTSVASNRFSSSGMNSVEVDPGTILVSDASDAVDFEVHNNGIFQASEFMSAKVPLSDEHGNTVDLLQLSSQLQRVERQRLSLQVKQENDAFCCFPIT</sequence>
<organism evidence="12 13">
    <name type="scientific">Macleaya cordata</name>
    <name type="common">Five-seeded plume-poppy</name>
    <name type="synonym">Bocconia cordata</name>
    <dbReference type="NCBI Taxonomy" id="56857"/>
    <lineage>
        <taxon>Eukaryota</taxon>
        <taxon>Viridiplantae</taxon>
        <taxon>Streptophyta</taxon>
        <taxon>Embryophyta</taxon>
        <taxon>Tracheophyta</taxon>
        <taxon>Spermatophyta</taxon>
        <taxon>Magnoliopsida</taxon>
        <taxon>Ranunculales</taxon>
        <taxon>Papaveraceae</taxon>
        <taxon>Papaveroideae</taxon>
        <taxon>Macleaya</taxon>
    </lineage>
</organism>
<evidence type="ECO:0000256" key="7">
    <source>
        <dbReference type="ARBA" id="ARBA00023163"/>
    </source>
</evidence>
<dbReference type="GO" id="GO:0008270">
    <property type="term" value="F:zinc ion binding"/>
    <property type="evidence" value="ECO:0007669"/>
    <property type="project" value="UniProtKB-KW"/>
</dbReference>
<dbReference type="Pfam" id="PF03110">
    <property type="entry name" value="SBP"/>
    <property type="match status" value="1"/>
</dbReference>
<dbReference type="PROSITE" id="PS51141">
    <property type="entry name" value="ZF_SBP"/>
    <property type="match status" value="1"/>
</dbReference>
<evidence type="ECO:0000259" key="11">
    <source>
        <dbReference type="PROSITE" id="PS51141"/>
    </source>
</evidence>
<feature type="region of interest" description="Disordered" evidence="10">
    <location>
        <begin position="239"/>
        <end position="258"/>
    </location>
</feature>
<dbReference type="GO" id="GO:0003677">
    <property type="term" value="F:DNA binding"/>
    <property type="evidence" value="ECO:0007669"/>
    <property type="project" value="UniProtKB-KW"/>
</dbReference>
<dbReference type="Gene3D" id="4.10.1100.10">
    <property type="entry name" value="Transcription factor, SBP-box domain"/>
    <property type="match status" value="1"/>
</dbReference>
<keyword evidence="8" id="KW-0539">Nucleus</keyword>
<evidence type="ECO:0000256" key="2">
    <source>
        <dbReference type="ARBA" id="ARBA00022723"/>
    </source>
</evidence>
<dbReference type="OMA" id="GTRFRGT"/>
<dbReference type="PANTHER" id="PTHR31251">
    <property type="entry name" value="SQUAMOSA PROMOTER-BINDING-LIKE PROTEIN 4"/>
    <property type="match status" value="1"/>
</dbReference>
<keyword evidence="5" id="KW-0805">Transcription regulation</keyword>
<keyword evidence="13" id="KW-1185">Reference proteome</keyword>
<comment type="subcellular location">
    <subcellularLocation>
        <location evidence="1">Nucleus</location>
    </subcellularLocation>
</comment>
<dbReference type="FunCoup" id="A0A200QVV2">
    <property type="interactions" value="543"/>
</dbReference>
<keyword evidence="7" id="KW-0804">Transcription</keyword>
<dbReference type="SUPFAM" id="SSF103612">
    <property type="entry name" value="SBT domain"/>
    <property type="match status" value="1"/>
</dbReference>
<keyword evidence="4" id="KW-0862">Zinc</keyword>
<feature type="domain" description="SBP-type" evidence="11">
    <location>
        <begin position="172"/>
        <end position="249"/>
    </location>
</feature>
<accession>A0A200QVV2</accession>
<evidence type="ECO:0000256" key="5">
    <source>
        <dbReference type="ARBA" id="ARBA00023015"/>
    </source>
</evidence>
<evidence type="ECO:0000256" key="4">
    <source>
        <dbReference type="ARBA" id="ARBA00022833"/>
    </source>
</evidence>
<evidence type="ECO:0000313" key="13">
    <source>
        <dbReference type="Proteomes" id="UP000195402"/>
    </source>
</evidence>
<dbReference type="STRING" id="56857.A0A200QVV2"/>
<evidence type="ECO:0000256" key="3">
    <source>
        <dbReference type="ARBA" id="ARBA00022771"/>
    </source>
</evidence>
<comment type="caution">
    <text evidence="12">The sequence shown here is derived from an EMBL/GenBank/DDBJ whole genome shotgun (WGS) entry which is preliminary data.</text>
</comment>
<dbReference type="EMBL" id="MVGT01001028">
    <property type="protein sequence ID" value="OVA14582.1"/>
    <property type="molecule type" value="Genomic_DNA"/>
</dbReference>
<evidence type="ECO:0000256" key="1">
    <source>
        <dbReference type="ARBA" id="ARBA00004123"/>
    </source>
</evidence>
<evidence type="ECO:0000256" key="9">
    <source>
        <dbReference type="PROSITE-ProRule" id="PRU00470"/>
    </source>
</evidence>
<dbReference type="Proteomes" id="UP000195402">
    <property type="component" value="Unassembled WGS sequence"/>
</dbReference>
<feature type="compositionally biased region" description="Basic residues" evidence="10">
    <location>
        <begin position="239"/>
        <end position="248"/>
    </location>
</feature>
<keyword evidence="3 9" id="KW-0863">Zinc-finger</keyword>
<evidence type="ECO:0000256" key="6">
    <source>
        <dbReference type="ARBA" id="ARBA00023125"/>
    </source>
</evidence>
<evidence type="ECO:0000256" key="10">
    <source>
        <dbReference type="SAM" id="MobiDB-lite"/>
    </source>
</evidence>
<keyword evidence="6" id="KW-0238">DNA-binding</keyword>
<dbReference type="GO" id="GO:0005634">
    <property type="term" value="C:nucleus"/>
    <property type="evidence" value="ECO:0007669"/>
    <property type="project" value="UniProtKB-SubCell"/>
</dbReference>
<protein>
    <submittedName>
        <fullName evidence="12">Transcription factor</fullName>
    </submittedName>
</protein>
<dbReference type="InParanoid" id="A0A200QVV2"/>
<evidence type="ECO:0000313" key="12">
    <source>
        <dbReference type="EMBL" id="OVA14582.1"/>
    </source>
</evidence>
<reference evidence="12 13" key="1">
    <citation type="journal article" date="2017" name="Mol. Plant">
        <title>The Genome of Medicinal Plant Macleaya cordata Provides New Insights into Benzylisoquinoline Alkaloids Metabolism.</title>
        <authorList>
            <person name="Liu X."/>
            <person name="Liu Y."/>
            <person name="Huang P."/>
            <person name="Ma Y."/>
            <person name="Qing Z."/>
            <person name="Tang Q."/>
            <person name="Cao H."/>
            <person name="Cheng P."/>
            <person name="Zheng Y."/>
            <person name="Yuan Z."/>
            <person name="Zhou Y."/>
            <person name="Liu J."/>
            <person name="Tang Z."/>
            <person name="Zhuo Y."/>
            <person name="Zhang Y."/>
            <person name="Yu L."/>
            <person name="Huang J."/>
            <person name="Yang P."/>
            <person name="Peng Q."/>
            <person name="Zhang J."/>
            <person name="Jiang W."/>
            <person name="Zhang Z."/>
            <person name="Lin K."/>
            <person name="Ro D.K."/>
            <person name="Chen X."/>
            <person name="Xiong X."/>
            <person name="Shang Y."/>
            <person name="Huang S."/>
            <person name="Zeng J."/>
        </authorList>
    </citation>
    <scope>NUCLEOTIDE SEQUENCE [LARGE SCALE GENOMIC DNA]</scope>
    <source>
        <strain evidence="13">cv. BLH2017</strain>
        <tissue evidence="12">Root</tissue>
    </source>
</reference>
<evidence type="ECO:0000256" key="8">
    <source>
        <dbReference type="ARBA" id="ARBA00023242"/>
    </source>
</evidence>
<dbReference type="FunFam" id="4.10.1100.10:FF:000001">
    <property type="entry name" value="Squamosa promoter-binding-like protein 14"/>
    <property type="match status" value="1"/>
</dbReference>
<proteinExistence type="predicted"/>
<name>A0A200QVV2_MACCD</name>
<dbReference type="AlphaFoldDB" id="A0A200QVV2"/>
<dbReference type="InterPro" id="IPR036893">
    <property type="entry name" value="SBP_sf"/>
</dbReference>
<dbReference type="InterPro" id="IPR004333">
    <property type="entry name" value="SBP_dom"/>
</dbReference>
<dbReference type="InterPro" id="IPR044817">
    <property type="entry name" value="SBP-like"/>
</dbReference>
<dbReference type="OrthoDB" id="514967at2759"/>
<feature type="region of interest" description="Disordered" evidence="10">
    <location>
        <begin position="142"/>
        <end position="165"/>
    </location>
</feature>